<evidence type="ECO:0000256" key="1">
    <source>
        <dbReference type="SAM" id="Phobius"/>
    </source>
</evidence>
<evidence type="ECO:0008006" key="4">
    <source>
        <dbReference type="Google" id="ProtNLM"/>
    </source>
</evidence>
<proteinExistence type="predicted"/>
<name>A0A5E7FDN5_PSEFL</name>
<accession>A0A5E7FDN5</accession>
<dbReference type="EMBL" id="CABVHU010000017">
    <property type="protein sequence ID" value="VVO35503.1"/>
    <property type="molecule type" value="Genomic_DNA"/>
</dbReference>
<keyword evidence="1" id="KW-1133">Transmembrane helix</keyword>
<reference evidence="2 3" key="1">
    <citation type="submission" date="2019-09" db="EMBL/GenBank/DDBJ databases">
        <authorList>
            <person name="Chandra G."/>
            <person name="Truman W A."/>
        </authorList>
    </citation>
    <scope>NUCLEOTIDE SEQUENCE [LARGE SCALE GENOMIC DNA]</scope>
    <source>
        <strain evidence="2">PS833</strain>
    </source>
</reference>
<dbReference type="AlphaFoldDB" id="A0A5E7FDN5"/>
<dbReference type="RefSeq" id="WP_150800489.1">
    <property type="nucleotide sequence ID" value="NZ_CABVHU010000017.1"/>
</dbReference>
<dbReference type="Proteomes" id="UP000409037">
    <property type="component" value="Unassembled WGS sequence"/>
</dbReference>
<keyword evidence="1" id="KW-0812">Transmembrane</keyword>
<evidence type="ECO:0000313" key="3">
    <source>
        <dbReference type="Proteomes" id="UP000409037"/>
    </source>
</evidence>
<keyword evidence="1" id="KW-0472">Membrane</keyword>
<sequence>MQQSPSASTPATGELIATYRHGKGFLVFTLIFGLVMLGLAGFVLYLGAILPVGNTGSASLTTSRGMTLNFSSPQVLIYAASAFLAVIAVVLFGIHLWHKRQRQASYEVYEQGITHINGATKEYVPFAEIEDLYLFSSGQTAISGLITNLAYRRNANEPFHRVIESLKGFQDFQQKVRELHVRARLPLVLDTLAAGGSVTFKYLGNGAVWGKRMSGKFLDVSTQPILVTRSYLEVEGRKVPMSALRTVDLSAWSETVVIKDETGNAVLSTVGTGILSHDLFLNTLDAVLEVEEAARGQGAQVLV</sequence>
<organism evidence="2 3">
    <name type="scientific">Pseudomonas fluorescens</name>
    <dbReference type="NCBI Taxonomy" id="294"/>
    <lineage>
        <taxon>Bacteria</taxon>
        <taxon>Pseudomonadati</taxon>
        <taxon>Pseudomonadota</taxon>
        <taxon>Gammaproteobacteria</taxon>
        <taxon>Pseudomonadales</taxon>
        <taxon>Pseudomonadaceae</taxon>
        <taxon>Pseudomonas</taxon>
    </lineage>
</organism>
<protein>
    <recommendedName>
        <fullName evidence="4">Transmembrane protein</fullName>
    </recommendedName>
</protein>
<gene>
    <name evidence="2" type="ORF">PS833_05343</name>
</gene>
<evidence type="ECO:0000313" key="2">
    <source>
        <dbReference type="EMBL" id="VVO35503.1"/>
    </source>
</evidence>
<feature type="transmembrane region" description="Helical" evidence="1">
    <location>
        <begin position="75"/>
        <end position="97"/>
    </location>
</feature>
<feature type="transmembrane region" description="Helical" evidence="1">
    <location>
        <begin position="25"/>
        <end position="50"/>
    </location>
</feature>
<dbReference type="OrthoDB" id="8652945at2"/>